<dbReference type="EMBL" id="BJUA01000007">
    <property type="protein sequence ID" value="GEK17900.1"/>
    <property type="molecule type" value="Genomic_DNA"/>
</dbReference>
<evidence type="ECO:0000313" key="2">
    <source>
        <dbReference type="Proteomes" id="UP000321386"/>
    </source>
</evidence>
<protein>
    <submittedName>
        <fullName evidence="1">Hydrolase</fullName>
    </submittedName>
</protein>
<dbReference type="Gene3D" id="3.30.1240.10">
    <property type="match status" value="1"/>
</dbReference>
<dbReference type="PANTHER" id="PTHR10000">
    <property type="entry name" value="PHOSPHOSERINE PHOSPHATASE"/>
    <property type="match status" value="1"/>
</dbReference>
<dbReference type="Pfam" id="PF08282">
    <property type="entry name" value="Hydrolase_3"/>
    <property type="match status" value="1"/>
</dbReference>
<accession>A0A510UXU2</accession>
<dbReference type="Gene3D" id="3.40.50.1000">
    <property type="entry name" value="HAD superfamily/HAD-like"/>
    <property type="match status" value="1"/>
</dbReference>
<dbReference type="AlphaFoldDB" id="A0A510UXU2"/>
<proteinExistence type="predicted"/>
<reference evidence="1 2" key="1">
    <citation type="submission" date="2019-07" db="EMBL/GenBank/DDBJ databases">
        <title>Whole genome shotgun sequence of Cellulomonas persica NBRC 101101.</title>
        <authorList>
            <person name="Hosoyama A."/>
            <person name="Uohara A."/>
            <person name="Ohji S."/>
            <person name="Ichikawa N."/>
        </authorList>
    </citation>
    <scope>NUCLEOTIDE SEQUENCE [LARGE SCALE GENOMIC DNA]</scope>
    <source>
        <strain evidence="1 2">NBRC 101101</strain>
    </source>
</reference>
<keyword evidence="1" id="KW-0378">Hydrolase</keyword>
<sequence length="282" mass="29249">MTQTLATSRSTWPTRPPRLVATDLDGTLLDPGGVVSPRTSAALRDAEDAGIEVVFVTARPPRWLAPLAPHVAGHGVAICANGAAVVEVATGRVLAERGMTAQLVTELAAALRSTLGEVHLAVERAEGFAAERGYRDVHVVPPDSPVADRIEDVLTDSTLKLLVRTGTDHGDRHSAAVQAAIGTSALAVDSGAVGLGEISALDVTKARALARWAQERGVPAEDVWACGDAPNDLPMLAWAGESFAVANAYDDVRAHARHACPANGDDGVAAVLEHATALARRA</sequence>
<dbReference type="SUPFAM" id="SSF56784">
    <property type="entry name" value="HAD-like"/>
    <property type="match status" value="1"/>
</dbReference>
<dbReference type="GO" id="GO:0005829">
    <property type="term" value="C:cytosol"/>
    <property type="evidence" value="ECO:0007669"/>
    <property type="project" value="TreeGrafter"/>
</dbReference>
<organism evidence="1 2">
    <name type="scientific">Cellulomonas persica</name>
    <dbReference type="NCBI Taxonomy" id="76861"/>
    <lineage>
        <taxon>Bacteria</taxon>
        <taxon>Bacillati</taxon>
        <taxon>Actinomycetota</taxon>
        <taxon>Actinomycetes</taxon>
        <taxon>Micrococcales</taxon>
        <taxon>Cellulomonadaceae</taxon>
        <taxon>Cellulomonas</taxon>
    </lineage>
</organism>
<dbReference type="InterPro" id="IPR006379">
    <property type="entry name" value="HAD-SF_hydro_IIB"/>
</dbReference>
<dbReference type="InterPro" id="IPR023214">
    <property type="entry name" value="HAD_sf"/>
</dbReference>
<dbReference type="GO" id="GO:0000287">
    <property type="term" value="F:magnesium ion binding"/>
    <property type="evidence" value="ECO:0007669"/>
    <property type="project" value="TreeGrafter"/>
</dbReference>
<gene>
    <name evidence="1" type="ORF">CPE01_16330</name>
</gene>
<dbReference type="Proteomes" id="UP000321386">
    <property type="component" value="Unassembled WGS sequence"/>
</dbReference>
<keyword evidence="2" id="KW-1185">Reference proteome</keyword>
<evidence type="ECO:0000313" key="1">
    <source>
        <dbReference type="EMBL" id="GEK17900.1"/>
    </source>
</evidence>
<dbReference type="GO" id="GO:0016791">
    <property type="term" value="F:phosphatase activity"/>
    <property type="evidence" value="ECO:0007669"/>
    <property type="project" value="TreeGrafter"/>
</dbReference>
<dbReference type="RefSeq" id="WP_246783812.1">
    <property type="nucleotide sequence ID" value="NZ_BJUA01000007.1"/>
</dbReference>
<name>A0A510UXU2_9CELL</name>
<dbReference type="InterPro" id="IPR036412">
    <property type="entry name" value="HAD-like_sf"/>
</dbReference>
<comment type="caution">
    <text evidence="1">The sequence shown here is derived from an EMBL/GenBank/DDBJ whole genome shotgun (WGS) entry which is preliminary data.</text>
</comment>
<dbReference type="PANTHER" id="PTHR10000:SF8">
    <property type="entry name" value="HAD SUPERFAMILY HYDROLASE-LIKE, TYPE 3"/>
    <property type="match status" value="1"/>
</dbReference>
<dbReference type="NCBIfam" id="TIGR01484">
    <property type="entry name" value="HAD-SF-IIB"/>
    <property type="match status" value="1"/>
</dbReference>